<sequence length="174" mass="18622">MLPCDCVNFLAPHIQKQGTRVLTTGFKMSEQEATDKIKSIFTVTAGAVEGFSTVYNGLGTSASILANSLKQNTVKIVDHKYGQPASTFTGDTLTTVGNVYSISENTKFMTPMGLAKCAVRDKGKAMVYDHTFSSGASTSYGQLPQQPNSSRAVRKSTSGSSLDSKDKESKKDES</sequence>
<dbReference type="PANTHER" id="PTHR21068">
    <property type="entry name" value="SPARTIN"/>
    <property type="match status" value="1"/>
</dbReference>
<evidence type="ECO:0000259" key="2">
    <source>
        <dbReference type="Pfam" id="PF06911"/>
    </source>
</evidence>
<reference evidence="3" key="1">
    <citation type="journal article" date="2023" name="Insect Mol. Biol.">
        <title>Genome sequencing provides insights into the evolution of gene families encoding plant cell wall-degrading enzymes in longhorned beetles.</title>
        <authorList>
            <person name="Shin N.R."/>
            <person name="Okamura Y."/>
            <person name="Kirsch R."/>
            <person name="Pauchet Y."/>
        </authorList>
    </citation>
    <scope>NUCLEOTIDE SEQUENCE</scope>
    <source>
        <strain evidence="3">MMC_N1</strain>
    </source>
</reference>
<organism evidence="3 4">
    <name type="scientific">Molorchus minor</name>
    <dbReference type="NCBI Taxonomy" id="1323400"/>
    <lineage>
        <taxon>Eukaryota</taxon>
        <taxon>Metazoa</taxon>
        <taxon>Ecdysozoa</taxon>
        <taxon>Arthropoda</taxon>
        <taxon>Hexapoda</taxon>
        <taxon>Insecta</taxon>
        <taxon>Pterygota</taxon>
        <taxon>Neoptera</taxon>
        <taxon>Endopterygota</taxon>
        <taxon>Coleoptera</taxon>
        <taxon>Polyphaga</taxon>
        <taxon>Cucujiformia</taxon>
        <taxon>Chrysomeloidea</taxon>
        <taxon>Cerambycidae</taxon>
        <taxon>Lamiinae</taxon>
        <taxon>Monochamini</taxon>
        <taxon>Molorchus</taxon>
    </lineage>
</organism>
<feature type="domain" description="Senescence" evidence="2">
    <location>
        <begin position="9"/>
        <end position="119"/>
    </location>
</feature>
<dbReference type="InterPro" id="IPR009686">
    <property type="entry name" value="Senescence/spartin_C"/>
</dbReference>
<evidence type="ECO:0000313" key="4">
    <source>
        <dbReference type="Proteomes" id="UP001162164"/>
    </source>
</evidence>
<feature type="region of interest" description="Disordered" evidence="1">
    <location>
        <begin position="135"/>
        <end position="174"/>
    </location>
</feature>
<accession>A0ABQ9JV23</accession>
<name>A0ABQ9JV23_9CUCU</name>
<dbReference type="InterPro" id="IPR045036">
    <property type="entry name" value="Spartin-like"/>
</dbReference>
<comment type="caution">
    <text evidence="3">The sequence shown here is derived from an EMBL/GenBank/DDBJ whole genome shotgun (WGS) entry which is preliminary data.</text>
</comment>
<feature type="compositionally biased region" description="Basic and acidic residues" evidence="1">
    <location>
        <begin position="163"/>
        <end position="174"/>
    </location>
</feature>
<dbReference type="Proteomes" id="UP001162164">
    <property type="component" value="Unassembled WGS sequence"/>
</dbReference>
<dbReference type="PANTHER" id="PTHR21068:SF43">
    <property type="entry name" value="SPARTIN"/>
    <property type="match status" value="1"/>
</dbReference>
<keyword evidence="4" id="KW-1185">Reference proteome</keyword>
<protein>
    <recommendedName>
        <fullName evidence="2">Senescence domain-containing protein</fullName>
    </recommendedName>
</protein>
<dbReference type="EMBL" id="JAPWTJ010000177">
    <property type="protein sequence ID" value="KAJ8981557.1"/>
    <property type="molecule type" value="Genomic_DNA"/>
</dbReference>
<proteinExistence type="predicted"/>
<feature type="compositionally biased region" description="Polar residues" evidence="1">
    <location>
        <begin position="135"/>
        <end position="157"/>
    </location>
</feature>
<evidence type="ECO:0000256" key="1">
    <source>
        <dbReference type="SAM" id="MobiDB-lite"/>
    </source>
</evidence>
<dbReference type="Pfam" id="PF06911">
    <property type="entry name" value="Senescence"/>
    <property type="match status" value="1"/>
</dbReference>
<gene>
    <name evidence="3" type="ORF">NQ317_009817</name>
</gene>
<evidence type="ECO:0000313" key="3">
    <source>
        <dbReference type="EMBL" id="KAJ8981557.1"/>
    </source>
</evidence>